<dbReference type="Proteomes" id="UP000674179">
    <property type="component" value="Chromosome 33"/>
</dbReference>
<evidence type="ECO:0000313" key="2">
    <source>
        <dbReference type="EMBL" id="KAG5469761.1"/>
    </source>
</evidence>
<accession>A0A836KDF7</accession>
<dbReference type="RefSeq" id="XP_067689769.1">
    <property type="nucleotide sequence ID" value="XM_067833666.1"/>
</dbReference>
<protein>
    <submittedName>
        <fullName evidence="2">Uncharacterized protein</fullName>
    </submittedName>
</protein>
<gene>
    <name evidence="2" type="ORF">CUR178_01900</name>
</gene>
<feature type="compositionally biased region" description="Low complexity" evidence="1">
    <location>
        <begin position="125"/>
        <end position="143"/>
    </location>
</feature>
<organism evidence="2 3">
    <name type="scientific">Leishmania enriettii</name>
    <dbReference type="NCBI Taxonomy" id="5663"/>
    <lineage>
        <taxon>Eukaryota</taxon>
        <taxon>Discoba</taxon>
        <taxon>Euglenozoa</taxon>
        <taxon>Kinetoplastea</taxon>
        <taxon>Metakinetoplastina</taxon>
        <taxon>Trypanosomatida</taxon>
        <taxon>Trypanosomatidae</taxon>
        <taxon>Leishmaniinae</taxon>
        <taxon>Leishmania</taxon>
    </lineage>
</organism>
<comment type="caution">
    <text evidence="2">The sequence shown here is derived from an EMBL/GenBank/DDBJ whole genome shotgun (WGS) entry which is preliminary data.</text>
</comment>
<dbReference type="OrthoDB" id="267363at2759"/>
<feature type="compositionally biased region" description="Low complexity" evidence="1">
    <location>
        <begin position="81"/>
        <end position="99"/>
    </location>
</feature>
<feature type="region of interest" description="Disordered" evidence="1">
    <location>
        <begin position="125"/>
        <end position="413"/>
    </location>
</feature>
<evidence type="ECO:0000256" key="1">
    <source>
        <dbReference type="SAM" id="MobiDB-lite"/>
    </source>
</evidence>
<proteinExistence type="predicted"/>
<dbReference type="EMBL" id="JAFHKP010000033">
    <property type="protein sequence ID" value="KAG5469761.1"/>
    <property type="molecule type" value="Genomic_DNA"/>
</dbReference>
<dbReference type="GeneID" id="94169176"/>
<reference evidence="2 3" key="1">
    <citation type="submission" date="2021-02" db="EMBL/GenBank/DDBJ databases">
        <title>Leishmania (Mundinia) enrietti genome sequencing and assembly.</title>
        <authorList>
            <person name="Almutairi H."/>
            <person name="Gatherer D."/>
        </authorList>
    </citation>
    <scope>NUCLEOTIDE SEQUENCE [LARGE SCALE GENOMIC DNA]</scope>
    <source>
        <strain evidence="2">CUR178</strain>
    </source>
</reference>
<name>A0A836KDF7_LEIEN</name>
<keyword evidence="3" id="KW-1185">Reference proteome</keyword>
<sequence>MSIIYVDELAIRLPSDVRNIFNPLCAFGSSNINNRSSAPVMGLREVQTGHVLLPIDAEGSIVVTPGQRYSVVLVRETRGGSAASAAAPPAGTESSSVVSNGHQSSADDNANRKNNHLASVKFQQQQLLKQASLSREAAAAAPEAEPPMPFPQKSMSKKERKATRESVIAKQFHGCEASSVPSVAAPEQARKKQKRQDDDAALAPQQQPPYRQKLSPNATTRIEAVSTDDAPLMEAYKSSQSHASRISPVMEPSKSGESSRHSSKRGSPRSKAETVVVLPPPIRHSLSSSDGYDGDGAPSLAQLYSVKPAASQPSVTELQHEGEGEVRPTVTAKKRRSPSDKKAKSASSNPAAPETGLRAPSPLQPTTSAAMAAAAQTQHQKSGSPDRVPVTLPSSSRASTVRRVPLDTSSDSD</sequence>
<evidence type="ECO:0000313" key="3">
    <source>
        <dbReference type="Proteomes" id="UP000674179"/>
    </source>
</evidence>
<feature type="region of interest" description="Disordered" evidence="1">
    <location>
        <begin position="81"/>
        <end position="111"/>
    </location>
</feature>
<dbReference type="KEGG" id="lenr:94169176"/>
<dbReference type="AlphaFoldDB" id="A0A836KDF7"/>